<feature type="domain" description="Fibronectin type-III" evidence="9">
    <location>
        <begin position="340"/>
        <end position="435"/>
    </location>
</feature>
<dbReference type="InterPro" id="IPR003961">
    <property type="entry name" value="FN3_dom"/>
</dbReference>
<dbReference type="InterPro" id="IPR036116">
    <property type="entry name" value="FN3_sf"/>
</dbReference>
<evidence type="ECO:0000256" key="3">
    <source>
        <dbReference type="ARBA" id="ARBA00022737"/>
    </source>
</evidence>
<feature type="domain" description="Fibronectin type-III" evidence="9">
    <location>
        <begin position="533"/>
        <end position="626"/>
    </location>
</feature>
<dbReference type="GeneTree" id="ENSGT00940000159319"/>
<dbReference type="InterPro" id="IPR050617">
    <property type="entry name" value="E3_ligase_FN3/SPRY"/>
</dbReference>
<feature type="region of interest" description="Disordered" evidence="7">
    <location>
        <begin position="1"/>
        <end position="26"/>
    </location>
</feature>
<feature type="domain" description="Fibronectin type-III" evidence="9">
    <location>
        <begin position="848"/>
        <end position="934"/>
    </location>
</feature>
<dbReference type="InterPro" id="IPR013783">
    <property type="entry name" value="Ig-like_fold"/>
</dbReference>
<dbReference type="PRINTS" id="PR00014">
    <property type="entry name" value="FNTYPEIII"/>
</dbReference>
<organism evidence="10 11">
    <name type="scientific">Paramormyrops kingsleyae</name>
    <dbReference type="NCBI Taxonomy" id="1676925"/>
    <lineage>
        <taxon>Eukaryota</taxon>
        <taxon>Metazoa</taxon>
        <taxon>Chordata</taxon>
        <taxon>Craniata</taxon>
        <taxon>Vertebrata</taxon>
        <taxon>Euteleostomi</taxon>
        <taxon>Actinopterygii</taxon>
        <taxon>Neopterygii</taxon>
        <taxon>Teleostei</taxon>
        <taxon>Osteoglossocephala</taxon>
        <taxon>Osteoglossomorpha</taxon>
        <taxon>Osteoglossiformes</taxon>
        <taxon>Mormyridae</taxon>
        <taxon>Paramormyrops</taxon>
    </lineage>
</organism>
<dbReference type="GO" id="GO:0016020">
    <property type="term" value="C:membrane"/>
    <property type="evidence" value="ECO:0007669"/>
    <property type="project" value="UniProtKB-SubCell"/>
</dbReference>
<reference evidence="10" key="2">
    <citation type="submission" date="2025-09" db="UniProtKB">
        <authorList>
            <consortium name="Ensembl"/>
        </authorList>
    </citation>
    <scope>IDENTIFICATION</scope>
</reference>
<evidence type="ECO:0000256" key="6">
    <source>
        <dbReference type="ARBA" id="ARBA00038207"/>
    </source>
</evidence>
<comment type="subcellular location">
    <subcellularLocation>
        <location evidence="1">Membrane</location>
        <topology evidence="1">Single-pass membrane protein</topology>
    </subcellularLocation>
</comment>
<feature type="domain" description="Fibronectin type-III" evidence="9">
    <location>
        <begin position="436"/>
        <end position="529"/>
    </location>
</feature>
<dbReference type="PANTHER" id="PTHR24099:SF9">
    <property type="entry name" value="FIBRONECTIN TYPE-III DOMAIN-CONTAINING PROTEIN 3A"/>
    <property type="match status" value="1"/>
</dbReference>
<feature type="region of interest" description="Disordered" evidence="7">
    <location>
        <begin position="71"/>
        <end position="102"/>
    </location>
</feature>
<keyword evidence="3" id="KW-0677">Repeat</keyword>
<feature type="transmembrane region" description="Helical" evidence="8">
    <location>
        <begin position="1158"/>
        <end position="1181"/>
    </location>
</feature>
<evidence type="ECO:0000313" key="11">
    <source>
        <dbReference type="Proteomes" id="UP000261540"/>
    </source>
</evidence>
<dbReference type="Pfam" id="PF00041">
    <property type="entry name" value="fn3"/>
    <property type="match status" value="9"/>
</dbReference>
<sequence>MADHTPPLEPGRLPASDYPLLGPPPPAGMVNGDGPQQVILVQVNAGEAFTIRRDDGQFQCITGKTGCREFHPGSHSPLHPPSPLHPASAGPAPPHSHLSTFIPHPAMLPQPLAIYPAVVSGAGDMASPFIPQYHPLQFCEQDSHSSHARAGFVPRDERTSKTYERLQKKIKERQGGPNKDKSGSPPSSPQKSAGRTSWLDGRNGTGKGQEPGAASATTTAAKYDWNVQINVTPSSLQVTDIQARSAVLTWSSPLVSDSGDGNGGSENDPHDPLSYEVMVSNTGKDEKYKTAYSGEDLTVTLEALRPATDYHARVGALCDHLQGYPSETVSFTTLSCEPDTPAAPRKSSGNKNTILLQWKAPCDNGSKIQNYVLQWDEGKGNGEFEQCYYGPQKQHRVAKLLPASKYTFRLAAKNDLGTSAFSEPISLFTSCSVPASPPRPALLKAGVTWLTLQWQRPASSPKDDDILYTLEMEDDGSGYGFKPKYDGEEVSYTIKNLCRSTKYKFRVIAYNTEGKSVPSQVAEFTTCPDRPARPGQPALKGRLHSHSFRLAWEAPKDDGGSEITKYSVEISEGTGASWKTVYSGSALEHVCEGLKPGCTYQIRVCCTSKGGQSPVSEALQVQTLPVAPGPCLPPRVAGKPKARELQLRWGPPQVDGGSAVSCYSLQMACVQAEEYREVYQGCDPDCTVSGLLPGTAYSFRVRAANKAGHGPLSEQCDVTTSPGAPEQCKVLQVACKSPTCAVIRWEAPQCNGAPVAEYRLEWGAAEGGMQTCYSGPALSHEVRGLQPATYYFCRVQAVNAAGVGPFCEVATCQTPCSVPAAVSNIHALEDSELREELEAAGGDEEDGAERDTSSSFCPSSCLGLRWDTPCDHGAEITSYCIDLGDRQPVIVGPVTRYIIQNLQPETSYRIRIQALNSLGSGPFSHTVRLKTKALPPLPPRLECAAISHQTLKLRWGDGSAKGSSDAIQYELQMEDKNGRFVSLYKGPCHTHKVQRLNEATSYALRIRALNEAGEGPFSDVYTFTTPLSPPGPLKAPRIDCLDDHSCDVSWDPVPPMKGDSIIYTLQCMMGNSAFKQVYKGSAASFRLSGLQQNTEYRFRVCAIRQCQAPSELSGPYSSAAVLSLQRSETAAGSITSGAGPRAPDAERPRASLTDEQCAALILLLFAVISILIAFVIQYFVIK</sequence>
<feature type="domain" description="Fibronectin type-III" evidence="9">
    <location>
        <begin position="630"/>
        <end position="723"/>
    </location>
</feature>
<dbReference type="FunFam" id="2.60.40.10:FF:000373">
    <property type="entry name" value="fibronectin type-III domain-containing protein 3A isoform X1"/>
    <property type="match status" value="1"/>
</dbReference>
<feature type="region of interest" description="Disordered" evidence="7">
    <location>
        <begin position="252"/>
        <end position="272"/>
    </location>
</feature>
<accession>A0A3B3T070</accession>
<dbReference type="Gene3D" id="2.60.40.10">
    <property type="entry name" value="Immunoglobulins"/>
    <property type="match status" value="9"/>
</dbReference>
<keyword evidence="5 8" id="KW-0472">Membrane</keyword>
<dbReference type="CDD" id="cd00063">
    <property type="entry name" value="FN3"/>
    <property type="match status" value="9"/>
</dbReference>
<feature type="domain" description="Fibronectin type-III" evidence="9">
    <location>
        <begin position="724"/>
        <end position="817"/>
    </location>
</feature>
<evidence type="ECO:0000256" key="4">
    <source>
        <dbReference type="ARBA" id="ARBA00022989"/>
    </source>
</evidence>
<proteinExistence type="inferred from homology"/>
<dbReference type="STRING" id="1676925.ENSPKIP00000036274"/>
<dbReference type="FunFam" id="2.60.40.10:FF:000180">
    <property type="entry name" value="Fibronectin type III domain containing 3A"/>
    <property type="match status" value="1"/>
</dbReference>
<keyword evidence="11" id="KW-1185">Reference proteome</keyword>
<evidence type="ECO:0000256" key="7">
    <source>
        <dbReference type="SAM" id="MobiDB-lite"/>
    </source>
</evidence>
<reference evidence="10" key="1">
    <citation type="submission" date="2025-08" db="UniProtKB">
        <authorList>
            <consortium name="Ensembl"/>
        </authorList>
    </citation>
    <scope>IDENTIFICATION</scope>
</reference>
<evidence type="ECO:0000259" key="9">
    <source>
        <dbReference type="PROSITE" id="PS50853"/>
    </source>
</evidence>
<evidence type="ECO:0000256" key="8">
    <source>
        <dbReference type="SAM" id="Phobius"/>
    </source>
</evidence>
<keyword evidence="2 8" id="KW-0812">Transmembrane</keyword>
<evidence type="ECO:0000256" key="1">
    <source>
        <dbReference type="ARBA" id="ARBA00004167"/>
    </source>
</evidence>
<protein>
    <submittedName>
        <fullName evidence="10">Fibronectin type III domain containing 3A</fullName>
    </submittedName>
</protein>
<dbReference type="SMART" id="SM00060">
    <property type="entry name" value="FN3"/>
    <property type="match status" value="9"/>
</dbReference>
<comment type="similarity">
    <text evidence="6">Belongs to the FNDC3 family.</text>
</comment>
<dbReference type="FunFam" id="2.60.40.10:FF:000337">
    <property type="entry name" value="fibronectin type-III domain-containing protein 3A isoform X2"/>
    <property type="match status" value="1"/>
</dbReference>
<dbReference type="PANTHER" id="PTHR24099">
    <property type="entry name" value="E3 UBIQUITIN-PROTEIN LIGASE TRIM36-RELATED"/>
    <property type="match status" value="1"/>
</dbReference>
<dbReference type="FunFam" id="2.60.40.10:FF:000366">
    <property type="entry name" value="fibronectin type-III domain-containing protein 3A isoform X1"/>
    <property type="match status" value="1"/>
</dbReference>
<feature type="domain" description="Fibronectin type-III" evidence="9">
    <location>
        <begin position="232"/>
        <end position="336"/>
    </location>
</feature>
<keyword evidence="4 8" id="KW-1133">Transmembrane helix</keyword>
<dbReference type="SUPFAM" id="SSF49265">
    <property type="entry name" value="Fibronectin type III"/>
    <property type="match status" value="6"/>
</dbReference>
<evidence type="ECO:0000256" key="5">
    <source>
        <dbReference type="ARBA" id="ARBA00023136"/>
    </source>
</evidence>
<dbReference type="Proteomes" id="UP000261540">
    <property type="component" value="Unplaced"/>
</dbReference>
<feature type="domain" description="Fibronectin type-III" evidence="9">
    <location>
        <begin position="1029"/>
        <end position="1127"/>
    </location>
</feature>
<name>A0A3B3T070_9TELE</name>
<evidence type="ECO:0000313" key="10">
    <source>
        <dbReference type="Ensembl" id="ENSPKIP00000036274.1"/>
    </source>
</evidence>
<evidence type="ECO:0000256" key="2">
    <source>
        <dbReference type="ARBA" id="ARBA00022692"/>
    </source>
</evidence>
<dbReference type="PROSITE" id="PS50853">
    <property type="entry name" value="FN3"/>
    <property type="match status" value="9"/>
</dbReference>
<feature type="domain" description="Fibronectin type-III" evidence="9">
    <location>
        <begin position="935"/>
        <end position="1028"/>
    </location>
</feature>
<feature type="region of interest" description="Disordered" evidence="7">
    <location>
        <begin position="169"/>
        <end position="217"/>
    </location>
</feature>
<feature type="compositionally biased region" description="Basic and acidic residues" evidence="7">
    <location>
        <begin position="169"/>
        <end position="182"/>
    </location>
</feature>
<feature type="compositionally biased region" description="Low complexity" evidence="7">
    <location>
        <begin position="85"/>
        <end position="99"/>
    </location>
</feature>
<dbReference type="Ensembl" id="ENSPKIT00000017218.1">
    <property type="protein sequence ID" value="ENSPKIP00000036274.1"/>
    <property type="gene ID" value="ENSPKIG00000014879.1"/>
</dbReference>
<dbReference type="AlphaFoldDB" id="A0A3B3T070"/>
<feature type="region of interest" description="Disordered" evidence="7">
    <location>
        <begin position="834"/>
        <end position="854"/>
    </location>
</feature>
<feature type="compositionally biased region" description="Low complexity" evidence="7">
    <location>
        <begin position="183"/>
        <end position="194"/>
    </location>
</feature>